<feature type="compositionally biased region" description="Basic residues" evidence="7">
    <location>
        <begin position="811"/>
        <end position="876"/>
    </location>
</feature>
<feature type="region of interest" description="Disordered" evidence="7">
    <location>
        <begin position="1"/>
        <end position="56"/>
    </location>
</feature>
<sequence>MTERWHKNSVTTTKSGLGVGSAEGGGGGGNNGLGNHGSSLGNGSTTSGTTDLGSVGGSVGGAHTFGGANGESGILRKTGHYHHHHHHHGGTQENFDDLLVFGYSCKIFRDNERARYIDQGRHLIPWMGDNQLKIDRYDARGALHDLAPYEPPPGGYRDRLEGLTAAEQKAEQLCEEERYYSLYRNEVEEEIAQEESLKRQLKLGTEIPFDYDAPPQDGATVATVEQRSASGNEQDDDPYVPLANFEIPSDIPLPDTMKEHAIIEKTAKFIASQDAQMEILLKTKQANNPQFDFLNQSGHLFRYYRHVLLAFRTNQYPASDSASSEQQEVGDDEEQNSLQNGTATVVTPSVVVPTIKYKPSADCAYTQLISKITGAPIPTISASEGGEQSPSSEVSTPTGVEKKAVSTGLAGLVQYDSGSSEDEDGDDNGANENSDAQPKCKSSEPKESKATQLAPFQGVVPALTIQHVIDRTAIYVAKNGYSFEEALRAKNDPRFVFLNQTHQYYPYYAYCVRQRMNGGENGLGLASALSLPASAPNSPPKVTVRTETGNGTVVETTPSLGIKAVHTAAPKVVPASSTKIQHQKLGAPVSFMLPRKAKDDTGSKMLGSDDDDENEQQVRTVQPEECAKENQEQMPEPPKQESKLVETTKRASDESSPKPPIVILHKEEAVESLPENVQEVIEKVTETAGESQTNSLTMNLEPTVSKEKQAERKKRASMFVNLIKHVDRKPTADEREHVPETKARIIDGGHIASDVEEGSVQSIRSTSLSPKDQKTGSVNTAITTIMTTTVIEDDDDDDDDVVLVSETRPAAVRRSRSRSRSVQSTRKKSIERSSSCRRTKKKKSKSRHRSSRGKSKKKSKKRKSRSRSRSRGKRERSRTGRDRSKTPRRRGRSSSSTSSSSRSRSRKRSQSHTSSRSSNVKRRTDVRRRAHSSPSPSRSRSRSRSVGSAAGAKRSRKSERSPMESSKRKNRKDRSRESSRDRKRKKPQKDRSVSRGSHRKSDSDSESRHRRQQQRKNKMTGEAYNERYPVPSRTRYWDC</sequence>
<dbReference type="Pfam" id="PF09750">
    <property type="entry name" value="DRY_EERY"/>
    <property type="match status" value="1"/>
</dbReference>
<feature type="region of interest" description="Disordered" evidence="7">
    <location>
        <begin position="379"/>
        <end position="452"/>
    </location>
</feature>
<dbReference type="GO" id="GO:0003723">
    <property type="term" value="F:RNA binding"/>
    <property type="evidence" value="ECO:0007669"/>
    <property type="project" value="UniProtKB-KW"/>
</dbReference>
<dbReference type="EnsemblMetazoa" id="ADAC005095-RA">
    <property type="protein sequence ID" value="ADAC005095-PA"/>
    <property type="gene ID" value="ADAC005095"/>
</dbReference>
<dbReference type="PROSITE" id="PS50128">
    <property type="entry name" value="SURP"/>
    <property type="match status" value="2"/>
</dbReference>
<feature type="compositionally biased region" description="Low complexity" evidence="7">
    <location>
        <begin position="430"/>
        <end position="440"/>
    </location>
</feature>
<feature type="compositionally biased region" description="Acidic residues" evidence="7">
    <location>
        <begin position="791"/>
        <end position="801"/>
    </location>
</feature>
<feature type="compositionally biased region" description="Basic and acidic residues" evidence="7">
    <location>
        <begin position="958"/>
        <end position="967"/>
    </location>
</feature>
<dbReference type="VEuPathDB" id="VectorBase:ADAR2_007360"/>
<protein>
    <recommendedName>
        <fullName evidence="8">SURP motif domain-containing protein</fullName>
    </recommendedName>
</protein>
<dbReference type="InterPro" id="IPR000061">
    <property type="entry name" value="Surp"/>
</dbReference>
<feature type="compositionally biased region" description="Basic residues" evidence="7">
    <location>
        <begin position="1008"/>
        <end position="1018"/>
    </location>
</feature>
<feature type="domain" description="SURP motif" evidence="8">
    <location>
        <begin position="468"/>
        <end position="508"/>
    </location>
</feature>
<feature type="compositionally biased region" description="Low complexity" evidence="7">
    <location>
        <begin position="780"/>
        <end position="790"/>
    </location>
</feature>
<feature type="compositionally biased region" description="Low complexity" evidence="7">
    <location>
        <begin position="36"/>
        <end position="53"/>
    </location>
</feature>
<evidence type="ECO:0000256" key="5">
    <source>
        <dbReference type="ARBA" id="ARBA00023163"/>
    </source>
</evidence>
<dbReference type="FunFam" id="1.10.10.790:FF:000025">
    <property type="entry name" value="Mrna splicing factor"/>
    <property type="match status" value="1"/>
</dbReference>
<feature type="compositionally biased region" description="Basic residues" evidence="7">
    <location>
        <begin position="919"/>
        <end position="931"/>
    </location>
</feature>
<dbReference type="EMBL" id="ADMH02001282">
    <property type="protein sequence ID" value="ETN63198.1"/>
    <property type="molecule type" value="Genomic_DNA"/>
</dbReference>
<dbReference type="SMART" id="SM01141">
    <property type="entry name" value="DRY_EERY"/>
    <property type="match status" value="1"/>
</dbReference>
<feature type="compositionally biased region" description="Low complexity" evidence="7">
    <location>
        <begin position="893"/>
        <end position="902"/>
    </location>
</feature>
<evidence type="ECO:0000259" key="8">
    <source>
        <dbReference type="PROSITE" id="PS50128"/>
    </source>
</evidence>
<name>W5JIT0_ANODA</name>
<feature type="region of interest" description="Disordered" evidence="7">
    <location>
        <begin position="688"/>
        <end position="713"/>
    </location>
</feature>
<dbReference type="HOGENOM" id="CLU_011006_0_0_1"/>
<feature type="region of interest" description="Disordered" evidence="7">
    <location>
        <begin position="592"/>
        <end position="658"/>
    </location>
</feature>
<keyword evidence="6" id="KW-0508">mRNA splicing</keyword>
<feature type="compositionally biased region" description="Gly residues" evidence="7">
    <location>
        <begin position="17"/>
        <end position="35"/>
    </location>
</feature>
<feature type="compositionally biased region" description="Polar residues" evidence="7">
    <location>
        <begin position="380"/>
        <end position="398"/>
    </location>
</feature>
<evidence type="ECO:0000313" key="11">
    <source>
        <dbReference type="Proteomes" id="UP000000673"/>
    </source>
</evidence>
<reference evidence="9" key="2">
    <citation type="submission" date="2010-05" db="EMBL/GenBank/DDBJ databases">
        <authorList>
            <person name="Almeida L.G."/>
            <person name="Nicolas M.F."/>
            <person name="Souza R.C."/>
            <person name="Vasconcelos A.T.R."/>
        </authorList>
    </citation>
    <scope>NUCLEOTIDE SEQUENCE</scope>
</reference>
<dbReference type="InterPro" id="IPR019147">
    <property type="entry name" value="SWAP_N_domain"/>
</dbReference>
<dbReference type="AlphaFoldDB" id="W5JIT0"/>
<organism evidence="9">
    <name type="scientific">Anopheles darlingi</name>
    <name type="common">Mosquito</name>
    <dbReference type="NCBI Taxonomy" id="43151"/>
    <lineage>
        <taxon>Eukaryota</taxon>
        <taxon>Metazoa</taxon>
        <taxon>Ecdysozoa</taxon>
        <taxon>Arthropoda</taxon>
        <taxon>Hexapoda</taxon>
        <taxon>Insecta</taxon>
        <taxon>Pterygota</taxon>
        <taxon>Neoptera</taxon>
        <taxon>Endopterygota</taxon>
        <taxon>Diptera</taxon>
        <taxon>Nematocera</taxon>
        <taxon>Culicoidea</taxon>
        <taxon>Culicidae</taxon>
        <taxon>Anophelinae</taxon>
        <taxon>Anopheles</taxon>
    </lineage>
</organism>
<feature type="compositionally biased region" description="Basic and acidic residues" evidence="7">
    <location>
        <begin position="638"/>
        <end position="656"/>
    </location>
</feature>
<dbReference type="PANTHER" id="PTHR13161">
    <property type="entry name" value="SPLICING FACTOR SUPPRESSOR OF WHITE APRICOT"/>
    <property type="match status" value="1"/>
</dbReference>
<keyword evidence="11" id="KW-1185">Reference proteome</keyword>
<dbReference type="Gene3D" id="1.10.10.790">
    <property type="entry name" value="Surp module"/>
    <property type="match status" value="2"/>
</dbReference>
<reference evidence="9 11" key="1">
    <citation type="journal article" date="2010" name="BMC Genomics">
        <title>Combination of measures distinguishes pre-miRNAs from other stem-loops in the genome of the newly sequenced Anopheles darlingi.</title>
        <authorList>
            <person name="Mendes N.D."/>
            <person name="Freitas A.T."/>
            <person name="Vasconcelos A.T."/>
            <person name="Sagot M.F."/>
        </authorList>
    </citation>
    <scope>NUCLEOTIDE SEQUENCE</scope>
</reference>
<dbReference type="SMART" id="SM00648">
    <property type="entry name" value="SWAP"/>
    <property type="match status" value="2"/>
</dbReference>
<dbReference type="FunFam" id="1.10.10.790:FF:000016">
    <property type="entry name" value="Suppressor of white-apricot, isoform G"/>
    <property type="match status" value="1"/>
</dbReference>
<evidence type="ECO:0000256" key="7">
    <source>
        <dbReference type="SAM" id="MobiDB-lite"/>
    </source>
</evidence>
<evidence type="ECO:0000313" key="9">
    <source>
        <dbReference type="EMBL" id="ETN63198.1"/>
    </source>
</evidence>
<feature type="compositionally biased region" description="Polar residues" evidence="7">
    <location>
        <begin position="759"/>
        <end position="779"/>
    </location>
</feature>
<feature type="domain" description="SURP motif" evidence="8">
    <location>
        <begin position="262"/>
        <end position="304"/>
    </location>
</feature>
<feature type="region of interest" description="Disordered" evidence="7">
    <location>
        <begin position="319"/>
        <end position="342"/>
    </location>
</feature>
<keyword evidence="3" id="KW-0694">RNA-binding</keyword>
<evidence type="ECO:0000256" key="2">
    <source>
        <dbReference type="ARBA" id="ARBA00022737"/>
    </source>
</evidence>
<keyword evidence="2" id="KW-0677">Repeat</keyword>
<dbReference type="InterPro" id="IPR035967">
    <property type="entry name" value="SWAP/Surp_sf"/>
</dbReference>
<feature type="compositionally biased region" description="Acidic residues" evidence="7">
    <location>
        <begin position="419"/>
        <end position="429"/>
    </location>
</feature>
<dbReference type="PANTHER" id="PTHR13161:SF15">
    <property type="entry name" value="SPLICING FACTOR, SUPPRESSOR OF WHITE-APRICOT HOMOLOG"/>
    <property type="match status" value="1"/>
</dbReference>
<proteinExistence type="predicted"/>
<feature type="region of interest" description="Disordered" evidence="7">
    <location>
        <begin position="746"/>
        <end position="1039"/>
    </location>
</feature>
<dbReference type="InterPro" id="IPR040397">
    <property type="entry name" value="SWAP"/>
</dbReference>
<dbReference type="OMA" id="SDGAYHE"/>
<accession>W5JIT0</accession>
<evidence type="ECO:0000256" key="3">
    <source>
        <dbReference type="ARBA" id="ARBA00022884"/>
    </source>
</evidence>
<reference evidence="10" key="4">
    <citation type="submission" date="2015-06" db="UniProtKB">
        <authorList>
            <consortium name="EnsemblMetazoa"/>
        </authorList>
    </citation>
    <scope>IDENTIFICATION</scope>
</reference>
<dbReference type="Pfam" id="PF01805">
    <property type="entry name" value="Surp"/>
    <property type="match status" value="2"/>
</dbReference>
<evidence type="ECO:0000256" key="6">
    <source>
        <dbReference type="ARBA" id="ARBA00023187"/>
    </source>
</evidence>
<reference evidence="9" key="3">
    <citation type="journal article" date="2013" name="Nucleic Acids Res.">
        <title>The genome of Anopheles darlingi, the main neotropical malaria vector.</title>
        <authorList>
            <person name="Marinotti O."/>
            <person name="Cerqueira G.C."/>
            <person name="de Almeida L.G."/>
            <person name="Ferro M.I."/>
            <person name="Loreto E.L."/>
            <person name="Zaha A."/>
            <person name="Teixeira S.M."/>
            <person name="Wespiser A.R."/>
            <person name="Almeida E Silva A."/>
            <person name="Schlindwein A.D."/>
            <person name="Pacheco A.C."/>
            <person name="Silva A.L."/>
            <person name="Graveley B.R."/>
            <person name="Walenz B.P."/>
            <person name="Lima Bde A."/>
            <person name="Ribeiro C.A."/>
            <person name="Nunes-Silva C.G."/>
            <person name="de Carvalho C.R."/>
            <person name="Soares C.M."/>
            <person name="de Menezes C.B."/>
            <person name="Matiolli C."/>
            <person name="Caffrey D."/>
            <person name="Araujo D.A."/>
            <person name="de Oliveira D.M."/>
            <person name="Golenbock D."/>
            <person name="Grisard E.C."/>
            <person name="Fantinatti-Garboggini F."/>
            <person name="de Carvalho F.M."/>
            <person name="Barcellos F.G."/>
            <person name="Prosdocimi F."/>
            <person name="May G."/>
            <person name="Azevedo Junior G.M."/>
            <person name="Guimaraes G.M."/>
            <person name="Goldman G.H."/>
            <person name="Padilha I.Q."/>
            <person name="Batista Jda S."/>
            <person name="Ferro J.A."/>
            <person name="Ribeiro J.M."/>
            <person name="Fietto J.L."/>
            <person name="Dabbas K.M."/>
            <person name="Cerdeira L."/>
            <person name="Agnez-Lima L.F."/>
            <person name="Brocchi M."/>
            <person name="de Carvalho M.O."/>
            <person name="Teixeira Mde M."/>
            <person name="Diniz Maia Mde M."/>
            <person name="Goldman M.H."/>
            <person name="Cruz Schneider M.P."/>
            <person name="Felipe M.S."/>
            <person name="Hungria M."/>
            <person name="Nicolas M.F."/>
            <person name="Pereira M."/>
            <person name="Montes M.A."/>
            <person name="Cantao M.E."/>
            <person name="Vincentz M."/>
            <person name="Rafael M.S."/>
            <person name="Silverman N."/>
            <person name="Stoco P.H."/>
            <person name="Souza R.C."/>
            <person name="Vicentini R."/>
            <person name="Gazzinelli R.T."/>
            <person name="Neves Rde O."/>
            <person name="Silva R."/>
            <person name="Astolfi-Filho S."/>
            <person name="Maciel T.E."/>
            <person name="Urmenyi T.P."/>
            <person name="Tadei W.P."/>
            <person name="Camargo E.P."/>
            <person name="de Vasconcelos A.T."/>
        </authorList>
    </citation>
    <scope>NUCLEOTIDE SEQUENCE</scope>
</reference>
<dbReference type="VEuPathDB" id="VectorBase:ADAC005095"/>
<gene>
    <name evidence="9" type="ORF">AND_005095</name>
</gene>
<feature type="compositionally biased region" description="Polar residues" evidence="7">
    <location>
        <begin position="688"/>
        <end position="702"/>
    </location>
</feature>
<feature type="compositionally biased region" description="Low complexity" evidence="7">
    <location>
        <begin position="932"/>
        <end position="952"/>
    </location>
</feature>
<dbReference type="STRING" id="43151.W5JIT0"/>
<evidence type="ECO:0000256" key="4">
    <source>
        <dbReference type="ARBA" id="ARBA00023015"/>
    </source>
</evidence>
<dbReference type="eggNOG" id="KOG1847">
    <property type="taxonomic scope" value="Eukaryota"/>
</dbReference>
<keyword evidence="5" id="KW-0804">Transcription</keyword>
<evidence type="ECO:0000256" key="1">
    <source>
        <dbReference type="ARBA" id="ARBA00022664"/>
    </source>
</evidence>
<feature type="compositionally biased region" description="Basic and acidic residues" evidence="7">
    <location>
        <begin position="989"/>
        <end position="1007"/>
    </location>
</feature>
<dbReference type="GO" id="GO:0000395">
    <property type="term" value="P:mRNA 5'-splice site recognition"/>
    <property type="evidence" value="ECO:0007669"/>
    <property type="project" value="TreeGrafter"/>
</dbReference>
<keyword evidence="4" id="KW-0805">Transcription regulation</keyword>
<evidence type="ECO:0000313" key="10">
    <source>
        <dbReference type="EnsemblMetazoa" id="ADAC005095-PA"/>
    </source>
</evidence>
<keyword evidence="1" id="KW-0507">mRNA processing</keyword>
<dbReference type="SUPFAM" id="SSF109905">
    <property type="entry name" value="Surp module (SWAP domain)"/>
    <property type="match status" value="2"/>
</dbReference>
<dbReference type="Proteomes" id="UP000000673">
    <property type="component" value="Unassembled WGS sequence"/>
</dbReference>